<dbReference type="EMBL" id="CM001403">
    <property type="protein sequence ID" value="EHQ30421.1"/>
    <property type="molecule type" value="Genomic_DNA"/>
</dbReference>
<sequence>MAASDPIAFLAEQLLPQFVPKDIHQTSLDFQFTMVAGKTYRVKFNKKDIKRKPVWVFEGYDIVTEEEL</sequence>
<keyword evidence="2" id="KW-1185">Reference proteome</keyword>
<dbReference type="STRING" id="714943.Mucpa_6367"/>
<name>H1Y5Z9_9SPHI</name>
<dbReference type="AlphaFoldDB" id="H1Y5Z9"/>
<dbReference type="RefSeq" id="WP_008512143.1">
    <property type="nucleotide sequence ID" value="NZ_CM001403.1"/>
</dbReference>
<reference evidence="1" key="1">
    <citation type="submission" date="2011-09" db="EMBL/GenBank/DDBJ databases">
        <title>The permanent draft genome of Mucilaginibacter paludis DSM 18603.</title>
        <authorList>
            <consortium name="US DOE Joint Genome Institute (JGI-PGF)"/>
            <person name="Lucas S."/>
            <person name="Han J."/>
            <person name="Lapidus A."/>
            <person name="Bruce D."/>
            <person name="Goodwin L."/>
            <person name="Pitluck S."/>
            <person name="Peters L."/>
            <person name="Kyrpides N."/>
            <person name="Mavromatis K."/>
            <person name="Ivanova N."/>
            <person name="Mikhailova N."/>
            <person name="Held B."/>
            <person name="Detter J.C."/>
            <person name="Tapia R."/>
            <person name="Han C."/>
            <person name="Land M."/>
            <person name="Hauser L."/>
            <person name="Markowitz V."/>
            <person name="Cheng J.-F."/>
            <person name="Hugenholtz P."/>
            <person name="Woyke T."/>
            <person name="Wu D."/>
            <person name="Tindall B."/>
            <person name="Brambilla E."/>
            <person name="Klenk H.-P."/>
            <person name="Eisen J.A."/>
        </authorList>
    </citation>
    <scope>NUCLEOTIDE SEQUENCE [LARGE SCALE GENOMIC DNA]</scope>
    <source>
        <strain evidence="1">DSM 18603</strain>
    </source>
</reference>
<dbReference type="OrthoDB" id="771201at2"/>
<protein>
    <submittedName>
        <fullName evidence="1">Uncharacterized protein</fullName>
    </submittedName>
</protein>
<dbReference type="Proteomes" id="UP000002774">
    <property type="component" value="Chromosome"/>
</dbReference>
<organism evidence="1 2">
    <name type="scientific">Mucilaginibacter paludis DSM 18603</name>
    <dbReference type="NCBI Taxonomy" id="714943"/>
    <lineage>
        <taxon>Bacteria</taxon>
        <taxon>Pseudomonadati</taxon>
        <taxon>Bacteroidota</taxon>
        <taxon>Sphingobacteriia</taxon>
        <taxon>Sphingobacteriales</taxon>
        <taxon>Sphingobacteriaceae</taxon>
        <taxon>Mucilaginibacter</taxon>
    </lineage>
</organism>
<evidence type="ECO:0000313" key="2">
    <source>
        <dbReference type="Proteomes" id="UP000002774"/>
    </source>
</evidence>
<accession>H1Y5Z9</accession>
<gene>
    <name evidence="1" type="ORF">Mucpa_6367</name>
</gene>
<evidence type="ECO:0000313" key="1">
    <source>
        <dbReference type="EMBL" id="EHQ30421.1"/>
    </source>
</evidence>
<dbReference type="HOGENOM" id="CLU_2789393_0_0_10"/>
<proteinExistence type="predicted"/>